<dbReference type="EMBL" id="ADBL01000824">
    <property type="status" value="NOT_ANNOTATED_CDS"/>
    <property type="molecule type" value="Genomic_DNA"/>
</dbReference>
<keyword evidence="4" id="KW-1185">Reference proteome</keyword>
<organism evidence="3 4">
    <name type="scientific">Magnaporthiopsis poae (strain ATCC 64411 / 73-15)</name>
    <name type="common">Kentucky bluegrass fungus</name>
    <name type="synonym">Magnaporthe poae</name>
    <dbReference type="NCBI Taxonomy" id="644358"/>
    <lineage>
        <taxon>Eukaryota</taxon>
        <taxon>Fungi</taxon>
        <taxon>Dikarya</taxon>
        <taxon>Ascomycota</taxon>
        <taxon>Pezizomycotina</taxon>
        <taxon>Sordariomycetes</taxon>
        <taxon>Sordariomycetidae</taxon>
        <taxon>Magnaporthales</taxon>
        <taxon>Magnaporthaceae</taxon>
        <taxon>Magnaporthiopsis</taxon>
    </lineage>
</organism>
<dbReference type="Gene3D" id="3.40.50.720">
    <property type="entry name" value="NAD(P)-binding Rossmann-like Domain"/>
    <property type="match status" value="1"/>
</dbReference>
<feature type="region of interest" description="Disordered" evidence="1">
    <location>
        <begin position="1"/>
        <end position="26"/>
    </location>
</feature>
<sequence>MNVMRSSGTSLVARTSTTAGSATFPLPPTTILGHSVSTSKEREAPFVGRRGQHLRPGGSSSEGGEGYVAARVPSRHRANANGGVGFAITRARASPPDKYDVFVTARTPEGPRAPWTSSKRRAGSRAAFRRCSSTGRTASVSRAAKAIEGRFRRLGVLVDDFTVVYVKDDNGKSSPGGEDAHTVWGGASDPGESGHTLLSITKGLGTMTRAKAYFTKWASTAGEPRDGAGSFRRFSGCKDRYHTSLL</sequence>
<protein>
    <submittedName>
        <fullName evidence="2 3">Uncharacterized protein</fullName>
    </submittedName>
</protein>
<dbReference type="Proteomes" id="UP000011715">
    <property type="component" value="Unassembled WGS sequence"/>
</dbReference>
<evidence type="ECO:0000313" key="3">
    <source>
        <dbReference type="EnsemblFungi" id="MAPG_03452T0"/>
    </source>
</evidence>
<reference evidence="3" key="4">
    <citation type="journal article" date="2015" name="G3 (Bethesda)">
        <title>Genome sequences of three phytopathogenic species of the Magnaporthaceae family of fungi.</title>
        <authorList>
            <person name="Okagaki L.H."/>
            <person name="Nunes C.C."/>
            <person name="Sailsbery J."/>
            <person name="Clay B."/>
            <person name="Brown D."/>
            <person name="John T."/>
            <person name="Oh Y."/>
            <person name="Young N."/>
            <person name="Fitzgerald M."/>
            <person name="Haas B.J."/>
            <person name="Zeng Q."/>
            <person name="Young S."/>
            <person name="Adiconis X."/>
            <person name="Fan L."/>
            <person name="Levin J.Z."/>
            <person name="Mitchell T.K."/>
            <person name="Okubara P.A."/>
            <person name="Farman M.L."/>
            <person name="Kohn L.M."/>
            <person name="Birren B."/>
            <person name="Ma L.-J."/>
            <person name="Dean R.A."/>
        </authorList>
    </citation>
    <scope>NUCLEOTIDE SEQUENCE</scope>
    <source>
        <strain evidence="3">ATCC 64411 / 73-15</strain>
    </source>
</reference>
<dbReference type="EMBL" id="GL876967">
    <property type="protein sequence ID" value="KLU84409.1"/>
    <property type="molecule type" value="Genomic_DNA"/>
</dbReference>
<dbReference type="VEuPathDB" id="FungiDB:MAPG_03452"/>
<reference evidence="4" key="1">
    <citation type="submission" date="2010-05" db="EMBL/GenBank/DDBJ databases">
        <title>The genome sequence of Magnaporthe poae strain ATCC 64411.</title>
        <authorList>
            <person name="Ma L.-J."/>
            <person name="Dead R."/>
            <person name="Young S."/>
            <person name="Zeng Q."/>
            <person name="Koehrsen M."/>
            <person name="Alvarado L."/>
            <person name="Berlin A."/>
            <person name="Chapman S.B."/>
            <person name="Chen Z."/>
            <person name="Freedman E."/>
            <person name="Gellesch M."/>
            <person name="Goldberg J."/>
            <person name="Griggs A."/>
            <person name="Gujja S."/>
            <person name="Heilman E.R."/>
            <person name="Heiman D."/>
            <person name="Hepburn T."/>
            <person name="Howarth C."/>
            <person name="Jen D."/>
            <person name="Larson L."/>
            <person name="Mehta T."/>
            <person name="Neiman D."/>
            <person name="Pearson M."/>
            <person name="Roberts A."/>
            <person name="Saif S."/>
            <person name="Shea T."/>
            <person name="Shenoy N."/>
            <person name="Sisk P."/>
            <person name="Stolte C."/>
            <person name="Sykes S."/>
            <person name="Walk T."/>
            <person name="White J."/>
            <person name="Yandava C."/>
            <person name="Haas B."/>
            <person name="Nusbaum C."/>
            <person name="Birren B."/>
        </authorList>
    </citation>
    <scope>NUCLEOTIDE SEQUENCE [LARGE SCALE GENOMIC DNA]</scope>
    <source>
        <strain evidence="4">ATCC 64411 / 73-15</strain>
    </source>
</reference>
<reference evidence="3" key="5">
    <citation type="submission" date="2015-06" db="UniProtKB">
        <authorList>
            <consortium name="EnsemblFungi"/>
        </authorList>
    </citation>
    <scope>IDENTIFICATION</scope>
    <source>
        <strain evidence="3">ATCC 64411</strain>
    </source>
</reference>
<evidence type="ECO:0000313" key="2">
    <source>
        <dbReference type="EMBL" id="KLU84409.1"/>
    </source>
</evidence>
<proteinExistence type="predicted"/>
<evidence type="ECO:0000313" key="4">
    <source>
        <dbReference type="Proteomes" id="UP000011715"/>
    </source>
</evidence>
<feature type="region of interest" description="Disordered" evidence="1">
    <location>
        <begin position="43"/>
        <end position="65"/>
    </location>
</feature>
<dbReference type="EnsemblFungi" id="MAPG_03452T0">
    <property type="protein sequence ID" value="MAPG_03452T0"/>
    <property type="gene ID" value="MAPG_03452"/>
</dbReference>
<accession>A0A0C4DU18</accession>
<gene>
    <name evidence="2" type="ORF">MAPG_03452</name>
</gene>
<evidence type="ECO:0000256" key="1">
    <source>
        <dbReference type="SAM" id="MobiDB-lite"/>
    </source>
</evidence>
<feature type="compositionally biased region" description="Polar residues" evidence="1">
    <location>
        <begin position="1"/>
        <end position="21"/>
    </location>
</feature>
<reference evidence="2" key="2">
    <citation type="submission" date="2010-05" db="EMBL/GenBank/DDBJ databases">
        <title>The Genome Sequence of Magnaporthe poae strain ATCC 64411.</title>
        <authorList>
            <consortium name="The Broad Institute Genome Sequencing Platform"/>
            <consortium name="Broad Institute Genome Sequencing Center for Infectious Disease"/>
            <person name="Ma L.-J."/>
            <person name="Dead R."/>
            <person name="Young S."/>
            <person name="Zeng Q."/>
            <person name="Koehrsen M."/>
            <person name="Alvarado L."/>
            <person name="Berlin A."/>
            <person name="Chapman S.B."/>
            <person name="Chen Z."/>
            <person name="Freedman E."/>
            <person name="Gellesch M."/>
            <person name="Goldberg J."/>
            <person name="Griggs A."/>
            <person name="Gujja S."/>
            <person name="Heilman E.R."/>
            <person name="Heiman D."/>
            <person name="Hepburn T."/>
            <person name="Howarth C."/>
            <person name="Jen D."/>
            <person name="Larson L."/>
            <person name="Mehta T."/>
            <person name="Neiman D."/>
            <person name="Pearson M."/>
            <person name="Roberts A."/>
            <person name="Saif S."/>
            <person name="Shea T."/>
            <person name="Shenoy N."/>
            <person name="Sisk P."/>
            <person name="Stolte C."/>
            <person name="Sykes S."/>
            <person name="Walk T."/>
            <person name="White J."/>
            <person name="Yandava C."/>
            <person name="Haas B."/>
            <person name="Nusbaum C."/>
            <person name="Birren B."/>
        </authorList>
    </citation>
    <scope>NUCLEOTIDE SEQUENCE</scope>
    <source>
        <strain evidence="2">ATCC 64411</strain>
    </source>
</reference>
<reference evidence="2" key="3">
    <citation type="submission" date="2011-03" db="EMBL/GenBank/DDBJ databases">
        <title>Annotation of Magnaporthe poae ATCC 64411.</title>
        <authorList>
            <person name="Ma L.-J."/>
            <person name="Dead R."/>
            <person name="Young S.K."/>
            <person name="Zeng Q."/>
            <person name="Gargeya S."/>
            <person name="Fitzgerald M."/>
            <person name="Haas B."/>
            <person name="Abouelleil A."/>
            <person name="Alvarado L."/>
            <person name="Arachchi H.M."/>
            <person name="Berlin A."/>
            <person name="Brown A."/>
            <person name="Chapman S.B."/>
            <person name="Chen Z."/>
            <person name="Dunbar C."/>
            <person name="Freedman E."/>
            <person name="Gearin G."/>
            <person name="Gellesch M."/>
            <person name="Goldberg J."/>
            <person name="Griggs A."/>
            <person name="Gujja S."/>
            <person name="Heiman D."/>
            <person name="Howarth C."/>
            <person name="Larson L."/>
            <person name="Lui A."/>
            <person name="MacDonald P.J.P."/>
            <person name="Mehta T."/>
            <person name="Montmayeur A."/>
            <person name="Murphy C."/>
            <person name="Neiman D."/>
            <person name="Pearson M."/>
            <person name="Priest M."/>
            <person name="Roberts A."/>
            <person name="Saif S."/>
            <person name="Shea T."/>
            <person name="Shenoy N."/>
            <person name="Sisk P."/>
            <person name="Stolte C."/>
            <person name="Sykes S."/>
            <person name="Yandava C."/>
            <person name="Wortman J."/>
            <person name="Nusbaum C."/>
            <person name="Birren B."/>
        </authorList>
    </citation>
    <scope>NUCLEOTIDE SEQUENCE</scope>
    <source>
        <strain evidence="2">ATCC 64411</strain>
    </source>
</reference>
<name>A0A0C4DU18_MAGP6</name>
<dbReference type="AlphaFoldDB" id="A0A0C4DU18"/>